<dbReference type="Proteomes" id="UP000255529">
    <property type="component" value="Unassembled WGS sequence"/>
</dbReference>
<dbReference type="Pfam" id="PF12680">
    <property type="entry name" value="SnoaL_2"/>
    <property type="match status" value="1"/>
</dbReference>
<dbReference type="InterPro" id="IPR037401">
    <property type="entry name" value="SnoaL-like"/>
</dbReference>
<gene>
    <name evidence="2" type="primary">yesE</name>
    <name evidence="2" type="ORF">NCTC11544_02546</name>
</gene>
<evidence type="ECO:0000259" key="1">
    <source>
        <dbReference type="Pfam" id="PF12680"/>
    </source>
</evidence>
<sequence length="148" mass="16795">MHHQDLNHAAELMKKMLDNFANNPEKIIDLFSEDAVVEFPYAPGEALGFPKKLTGRAAILTYAKSLGLSLRDYKINPLSDWGRYTLSGTKTYLFEYTGDATTVPGNKPYHQDIHAFVEITHGKISHFCEYWDPFYALTVFDMVTVKTA</sequence>
<evidence type="ECO:0000313" key="2">
    <source>
        <dbReference type="EMBL" id="SUI62983.1"/>
    </source>
</evidence>
<dbReference type="GeneID" id="74952991"/>
<dbReference type="SUPFAM" id="SSF54427">
    <property type="entry name" value="NTF2-like"/>
    <property type="match status" value="1"/>
</dbReference>
<dbReference type="InterPro" id="IPR032710">
    <property type="entry name" value="NTF2-like_dom_sf"/>
</dbReference>
<reference evidence="2 3" key="1">
    <citation type="submission" date="2018-06" db="EMBL/GenBank/DDBJ databases">
        <authorList>
            <consortium name="Pathogen Informatics"/>
            <person name="Doyle S."/>
        </authorList>
    </citation>
    <scope>NUCLEOTIDE SEQUENCE [LARGE SCALE GENOMIC DNA]</scope>
    <source>
        <strain evidence="2 3">NCTC11544</strain>
    </source>
</reference>
<feature type="domain" description="SnoaL-like" evidence="1">
    <location>
        <begin position="21"/>
        <end position="126"/>
    </location>
</feature>
<organism evidence="2 3">
    <name type="scientific">Serratia quinivorans</name>
    <dbReference type="NCBI Taxonomy" id="137545"/>
    <lineage>
        <taxon>Bacteria</taxon>
        <taxon>Pseudomonadati</taxon>
        <taxon>Pseudomonadota</taxon>
        <taxon>Gammaproteobacteria</taxon>
        <taxon>Enterobacterales</taxon>
        <taxon>Yersiniaceae</taxon>
        <taxon>Serratia</taxon>
    </lineage>
</organism>
<keyword evidence="2" id="KW-0413">Isomerase</keyword>
<dbReference type="GO" id="GO:0016853">
    <property type="term" value="F:isomerase activity"/>
    <property type="evidence" value="ECO:0007669"/>
    <property type="project" value="UniProtKB-KW"/>
</dbReference>
<dbReference type="Gene3D" id="3.10.450.50">
    <property type="match status" value="1"/>
</dbReference>
<accession>A0A2X2HAR3</accession>
<name>A0A2X2HAR3_9GAMM</name>
<dbReference type="RefSeq" id="WP_112364434.1">
    <property type="nucleotide sequence ID" value="NZ_CAMIRW010000010.1"/>
</dbReference>
<dbReference type="EMBL" id="UGYN01000002">
    <property type="protein sequence ID" value="SUI62983.1"/>
    <property type="molecule type" value="Genomic_DNA"/>
</dbReference>
<proteinExistence type="predicted"/>
<protein>
    <submittedName>
        <fullName evidence="2">Ketosteroid isomerase-related protein</fullName>
    </submittedName>
</protein>
<evidence type="ECO:0000313" key="3">
    <source>
        <dbReference type="Proteomes" id="UP000255529"/>
    </source>
</evidence>
<dbReference type="AlphaFoldDB" id="A0A2X2HAR3"/>